<name>A0A6A5E970_PERFL</name>
<keyword evidence="5 8" id="KW-1133">Transmembrane helix</keyword>
<evidence type="ECO:0000256" key="2">
    <source>
        <dbReference type="ARBA" id="ARBA00009191"/>
    </source>
</evidence>
<dbReference type="Proteomes" id="UP000465112">
    <property type="component" value="Chromosome 19"/>
</dbReference>
<dbReference type="Pfam" id="PF20067">
    <property type="entry name" value="SSL_N"/>
    <property type="match status" value="1"/>
</dbReference>
<evidence type="ECO:0000256" key="8">
    <source>
        <dbReference type="SAM" id="Phobius"/>
    </source>
</evidence>
<dbReference type="InterPro" id="IPR018119">
    <property type="entry name" value="Strictosidine_synth_cons-reg"/>
</dbReference>
<dbReference type="EMBL" id="VHII01000019">
    <property type="protein sequence ID" value="KAF1375348.1"/>
    <property type="molecule type" value="Genomic_DNA"/>
</dbReference>
<evidence type="ECO:0000256" key="5">
    <source>
        <dbReference type="ARBA" id="ARBA00022989"/>
    </source>
</evidence>
<dbReference type="GO" id="GO:0016020">
    <property type="term" value="C:membrane"/>
    <property type="evidence" value="ECO:0007669"/>
    <property type="project" value="UniProtKB-SubCell"/>
</dbReference>
<dbReference type="GO" id="GO:0012505">
    <property type="term" value="C:endomembrane system"/>
    <property type="evidence" value="ECO:0007669"/>
    <property type="project" value="TreeGrafter"/>
</dbReference>
<dbReference type="PANTHER" id="PTHR10426">
    <property type="entry name" value="STRICTOSIDINE SYNTHASE-RELATED"/>
    <property type="match status" value="1"/>
</dbReference>
<feature type="transmembrane region" description="Helical" evidence="8">
    <location>
        <begin position="37"/>
        <end position="60"/>
    </location>
</feature>
<keyword evidence="6 8" id="KW-0472">Membrane</keyword>
<dbReference type="SUPFAM" id="SSF63829">
    <property type="entry name" value="Calcium-dependent phosphotriesterase"/>
    <property type="match status" value="1"/>
</dbReference>
<dbReference type="InterPro" id="IPR011042">
    <property type="entry name" value="6-blade_b-propeller_TolB-like"/>
</dbReference>
<dbReference type="Pfam" id="PF03088">
    <property type="entry name" value="Str_synth"/>
    <property type="match status" value="1"/>
</dbReference>
<sequence>MNETEGLRFRRVHRPQVITDELPENRSKGSGTYSGKVFKVTLISLGCFLLLPLLVIILIIESPIHPEVFSLKEPPLMKGCWEPNLKLRDAQRLFEDQITGPESIANIGDVLYAGTADGKIVKLVGRRIITVARLGKLPCVSGAIWAVRGLCGQVWDVGISVVDPFGAPCLMPSVFRLGSIFPLSTVAPHVRLLIVFGVSSVVLEYDTETRELTVLMENLRFPNGIQLLPDEESVLVAETTMARIRRVHVAGLNKGGMDTFIDNLPGFPDNIRPSSSGGYWVAMSAVRPNPGFSMLDFLSQRPWIKKFIFKCLGPRAERRD</sequence>
<evidence type="ECO:0000313" key="11">
    <source>
        <dbReference type="Proteomes" id="UP000465112"/>
    </source>
</evidence>
<keyword evidence="11" id="KW-1185">Reference proteome</keyword>
<evidence type="ECO:0000256" key="4">
    <source>
        <dbReference type="ARBA" id="ARBA00022692"/>
    </source>
</evidence>
<evidence type="ECO:0000259" key="9">
    <source>
        <dbReference type="Pfam" id="PF03088"/>
    </source>
</evidence>
<dbReference type="PANTHER" id="PTHR10426:SF130">
    <property type="entry name" value="ADIPOCYTE PLASMA MEMBRANE-ASSOCIATED PROTEIN"/>
    <property type="match status" value="1"/>
</dbReference>
<dbReference type="Gene3D" id="2.120.10.30">
    <property type="entry name" value="TolB, C-terminal domain"/>
    <property type="match status" value="1"/>
</dbReference>
<accession>A0A6A5E970</accession>
<gene>
    <name evidence="10" type="ORF">PFLUV_G00218880</name>
</gene>
<dbReference type="AlphaFoldDB" id="A0A6A5E970"/>
<evidence type="ECO:0000256" key="6">
    <source>
        <dbReference type="ARBA" id="ARBA00023136"/>
    </source>
</evidence>
<evidence type="ECO:0000256" key="7">
    <source>
        <dbReference type="ARBA" id="ARBA00023180"/>
    </source>
</evidence>
<organism evidence="10 11">
    <name type="scientific">Perca fluviatilis</name>
    <name type="common">European perch</name>
    <dbReference type="NCBI Taxonomy" id="8168"/>
    <lineage>
        <taxon>Eukaryota</taxon>
        <taxon>Metazoa</taxon>
        <taxon>Chordata</taxon>
        <taxon>Craniata</taxon>
        <taxon>Vertebrata</taxon>
        <taxon>Euteleostomi</taxon>
        <taxon>Actinopterygii</taxon>
        <taxon>Neopterygii</taxon>
        <taxon>Teleostei</taxon>
        <taxon>Neoteleostei</taxon>
        <taxon>Acanthomorphata</taxon>
        <taxon>Eupercaria</taxon>
        <taxon>Perciformes</taxon>
        <taxon>Percoidei</taxon>
        <taxon>Percidae</taxon>
        <taxon>Percinae</taxon>
        <taxon>Perca</taxon>
    </lineage>
</organism>
<evidence type="ECO:0000313" key="10">
    <source>
        <dbReference type="EMBL" id="KAF1375348.1"/>
    </source>
</evidence>
<keyword evidence="4 8" id="KW-0812">Transmembrane</keyword>
<comment type="subcellular location">
    <subcellularLocation>
        <location evidence="1">Membrane</location>
        <topology evidence="1">Single-pass membrane protein</topology>
    </subcellularLocation>
</comment>
<evidence type="ECO:0000256" key="3">
    <source>
        <dbReference type="ARBA" id="ARBA00015678"/>
    </source>
</evidence>
<feature type="domain" description="Strictosidine synthase conserved region" evidence="9">
    <location>
        <begin position="202"/>
        <end position="249"/>
    </location>
</feature>
<comment type="caution">
    <text evidence="10">The sequence shown here is derived from an EMBL/GenBank/DDBJ whole genome shotgun (WGS) entry which is preliminary data.</text>
</comment>
<comment type="similarity">
    <text evidence="2">Belongs to the strictosidine synthase family.</text>
</comment>
<evidence type="ECO:0000256" key="1">
    <source>
        <dbReference type="ARBA" id="ARBA00004167"/>
    </source>
</evidence>
<dbReference type="GO" id="GO:0004064">
    <property type="term" value="F:arylesterase activity"/>
    <property type="evidence" value="ECO:0007669"/>
    <property type="project" value="TreeGrafter"/>
</dbReference>
<keyword evidence="7" id="KW-0325">Glycoprotein</keyword>
<reference evidence="10 11" key="1">
    <citation type="submission" date="2019-06" db="EMBL/GenBank/DDBJ databases">
        <title>A chromosome-scale genome assembly of the European perch, Perca fluviatilis.</title>
        <authorList>
            <person name="Roques C."/>
            <person name="Zahm M."/>
            <person name="Cabau C."/>
            <person name="Klopp C."/>
            <person name="Bouchez O."/>
            <person name="Donnadieu C."/>
            <person name="Kuhl H."/>
            <person name="Gislard M."/>
            <person name="Guendouz S."/>
            <person name="Journot L."/>
            <person name="Haffray P."/>
            <person name="Bestin A."/>
            <person name="Morvezen R."/>
            <person name="Feron R."/>
            <person name="Wen M."/>
            <person name="Jouanno E."/>
            <person name="Herpin A."/>
            <person name="Schartl M."/>
            <person name="Postlethwait J."/>
            <person name="Schaerlinger B."/>
            <person name="Chardard D."/>
            <person name="Lecocq T."/>
            <person name="Poncet C."/>
            <person name="Jaffrelo L."/>
            <person name="Lampietro C."/>
            <person name="Guiguen Y."/>
        </authorList>
    </citation>
    <scope>NUCLEOTIDE SEQUENCE [LARGE SCALE GENOMIC DNA]</scope>
    <source>
        <tissue evidence="10">Blood</tissue>
    </source>
</reference>
<proteinExistence type="inferred from homology"/>
<protein>
    <recommendedName>
        <fullName evidence="3">Adipocyte plasma membrane-associated protein</fullName>
    </recommendedName>
</protein>